<organism evidence="2 3">
    <name type="scientific">Hibiscus sabdariffa</name>
    <name type="common">roselle</name>
    <dbReference type="NCBI Taxonomy" id="183260"/>
    <lineage>
        <taxon>Eukaryota</taxon>
        <taxon>Viridiplantae</taxon>
        <taxon>Streptophyta</taxon>
        <taxon>Embryophyta</taxon>
        <taxon>Tracheophyta</taxon>
        <taxon>Spermatophyta</taxon>
        <taxon>Magnoliopsida</taxon>
        <taxon>eudicotyledons</taxon>
        <taxon>Gunneridae</taxon>
        <taxon>Pentapetalae</taxon>
        <taxon>rosids</taxon>
        <taxon>malvids</taxon>
        <taxon>Malvales</taxon>
        <taxon>Malvaceae</taxon>
        <taxon>Malvoideae</taxon>
        <taxon>Hibiscus</taxon>
    </lineage>
</organism>
<sequence>MASDLIHSMENLQFTEAESGSVVVEPPCEAGDSGLWLVGSVFSSKAVDGDSVCRIFRSVWKSKNIIDILELRPNFFLIKPVMAAAKDMILKRRPWVIHEDLFSIEPYNPDWRAVDFSFTNMVIWVRVYQLPLRAMNGTMGLQLAQKPVAGSRRKQGIEYFDTRGEAAEAVGVAEGQSSVRTEVAGINDKSDEATAAEFVDTLNAGSGPFTVEKGSAAQVPHAAGNATTPRGPVDYPVVPTGAEDATVSDVHEQGGMLNRRRQCLSLREMCLKAVKRLWLLSQICPLILLIQLCLSWLLCWESL</sequence>
<evidence type="ECO:0000313" key="3">
    <source>
        <dbReference type="Proteomes" id="UP001472677"/>
    </source>
</evidence>
<accession>A0ABR2CV87</accession>
<dbReference type="EMBL" id="JBBPBM010000042">
    <property type="protein sequence ID" value="KAK8523686.1"/>
    <property type="molecule type" value="Genomic_DNA"/>
</dbReference>
<protein>
    <recommendedName>
        <fullName evidence="4">DUF4283 domain-containing protein</fullName>
    </recommendedName>
</protein>
<keyword evidence="3" id="KW-1185">Reference proteome</keyword>
<proteinExistence type="predicted"/>
<gene>
    <name evidence="2" type="ORF">V6N12_013771</name>
</gene>
<keyword evidence="1" id="KW-1133">Transmembrane helix</keyword>
<comment type="caution">
    <text evidence="2">The sequence shown here is derived from an EMBL/GenBank/DDBJ whole genome shotgun (WGS) entry which is preliminary data.</text>
</comment>
<feature type="transmembrane region" description="Helical" evidence="1">
    <location>
        <begin position="277"/>
        <end position="298"/>
    </location>
</feature>
<evidence type="ECO:0000313" key="2">
    <source>
        <dbReference type="EMBL" id="KAK8523686.1"/>
    </source>
</evidence>
<keyword evidence="1" id="KW-0812">Transmembrane</keyword>
<evidence type="ECO:0008006" key="4">
    <source>
        <dbReference type="Google" id="ProtNLM"/>
    </source>
</evidence>
<name>A0ABR2CV87_9ROSI</name>
<dbReference type="Proteomes" id="UP001472677">
    <property type="component" value="Unassembled WGS sequence"/>
</dbReference>
<evidence type="ECO:0000256" key="1">
    <source>
        <dbReference type="SAM" id="Phobius"/>
    </source>
</evidence>
<reference evidence="2 3" key="1">
    <citation type="journal article" date="2024" name="G3 (Bethesda)">
        <title>Genome assembly of Hibiscus sabdariffa L. provides insights into metabolisms of medicinal natural products.</title>
        <authorList>
            <person name="Kim T."/>
        </authorList>
    </citation>
    <scope>NUCLEOTIDE SEQUENCE [LARGE SCALE GENOMIC DNA]</scope>
    <source>
        <strain evidence="2">TK-2024</strain>
        <tissue evidence="2">Old leaves</tissue>
    </source>
</reference>
<keyword evidence="1" id="KW-0472">Membrane</keyword>